<dbReference type="EC" id="4.2.1.51" evidence="2"/>
<dbReference type="CDD" id="cd04905">
    <property type="entry name" value="ACT_CM-PDT"/>
    <property type="match status" value="1"/>
</dbReference>
<evidence type="ECO:0000256" key="4">
    <source>
        <dbReference type="ARBA" id="ARBA00023141"/>
    </source>
</evidence>
<comment type="pathway">
    <text evidence="1">Amino-acid biosynthesis; L-phenylalanine biosynthesis; phenylpyruvate from prephenate: step 1/1.</text>
</comment>
<evidence type="ECO:0000313" key="11">
    <source>
        <dbReference type="EMBL" id="AGL62342.1"/>
    </source>
</evidence>
<evidence type="ECO:0000256" key="6">
    <source>
        <dbReference type="ARBA" id="ARBA00023239"/>
    </source>
</evidence>
<dbReference type="RefSeq" id="WP_015641792.1">
    <property type="nucleotide sequence ID" value="NC_021219.1"/>
</dbReference>
<dbReference type="EMBL" id="CP005957">
    <property type="protein sequence ID" value="AGL62342.1"/>
    <property type="molecule type" value="Genomic_DNA"/>
</dbReference>
<name>R4PX55_9BACT</name>
<dbReference type="PANTHER" id="PTHR21022">
    <property type="entry name" value="PREPHENATE DEHYDRATASE P PROTEIN"/>
    <property type="match status" value="1"/>
</dbReference>
<dbReference type="Gene3D" id="3.40.190.10">
    <property type="entry name" value="Periplasmic binding protein-like II"/>
    <property type="match status" value="2"/>
</dbReference>
<dbReference type="PANTHER" id="PTHR21022:SF19">
    <property type="entry name" value="PREPHENATE DEHYDRATASE-RELATED"/>
    <property type="match status" value="1"/>
</dbReference>
<evidence type="ECO:0000256" key="3">
    <source>
        <dbReference type="ARBA" id="ARBA00022605"/>
    </source>
</evidence>
<organism evidence="11 12">
    <name type="scientific">Candidatus Saccharimonas aalborgensis</name>
    <dbReference type="NCBI Taxonomy" id="1332188"/>
    <lineage>
        <taxon>Bacteria</taxon>
        <taxon>Candidatus Saccharimonadota</taxon>
        <taxon>Candidatus Saccharimonadia</taxon>
        <taxon>Candidatus Saccharimonadales</taxon>
        <taxon>Candidatus Saccharimonadaceae</taxon>
        <taxon>Candidatus Saccharimonas</taxon>
    </lineage>
</organism>
<evidence type="ECO:0000259" key="10">
    <source>
        <dbReference type="PROSITE" id="PS51671"/>
    </source>
</evidence>
<evidence type="ECO:0000256" key="1">
    <source>
        <dbReference type="ARBA" id="ARBA00004741"/>
    </source>
</evidence>
<dbReference type="GO" id="GO:0005737">
    <property type="term" value="C:cytoplasm"/>
    <property type="evidence" value="ECO:0007669"/>
    <property type="project" value="TreeGrafter"/>
</dbReference>
<dbReference type="AlphaFoldDB" id="R4PX55"/>
<dbReference type="CDD" id="cd13631">
    <property type="entry name" value="PBP2_Ct-PDT_like"/>
    <property type="match status" value="1"/>
</dbReference>
<dbReference type="SUPFAM" id="SSF53850">
    <property type="entry name" value="Periplasmic binding protein-like II"/>
    <property type="match status" value="1"/>
</dbReference>
<keyword evidence="4" id="KW-0057">Aromatic amino acid biosynthesis</keyword>
<comment type="catalytic activity">
    <reaction evidence="7">
        <text>prephenate + H(+) = 3-phenylpyruvate + CO2 + H2O</text>
        <dbReference type="Rhea" id="RHEA:21648"/>
        <dbReference type="ChEBI" id="CHEBI:15377"/>
        <dbReference type="ChEBI" id="CHEBI:15378"/>
        <dbReference type="ChEBI" id="CHEBI:16526"/>
        <dbReference type="ChEBI" id="CHEBI:18005"/>
        <dbReference type="ChEBI" id="CHEBI:29934"/>
        <dbReference type="EC" id="4.2.1.51"/>
    </reaction>
</comment>
<dbReference type="OrthoDB" id="9802281at2"/>
<dbReference type="STRING" id="1332188.L336_0639"/>
<evidence type="ECO:0000256" key="8">
    <source>
        <dbReference type="PIRSR" id="PIRSR001500-2"/>
    </source>
</evidence>
<dbReference type="InterPro" id="IPR045865">
    <property type="entry name" value="ACT-like_dom_sf"/>
</dbReference>
<dbReference type="SUPFAM" id="SSF55021">
    <property type="entry name" value="ACT-like"/>
    <property type="match status" value="1"/>
</dbReference>
<evidence type="ECO:0000256" key="7">
    <source>
        <dbReference type="ARBA" id="ARBA00047848"/>
    </source>
</evidence>
<dbReference type="InterPro" id="IPR002912">
    <property type="entry name" value="ACT_dom"/>
</dbReference>
<evidence type="ECO:0000313" key="12">
    <source>
        <dbReference type="Proteomes" id="UP000013893"/>
    </source>
</evidence>
<feature type="domain" description="Prephenate dehydratase" evidence="9">
    <location>
        <begin position="2"/>
        <end position="180"/>
    </location>
</feature>
<dbReference type="InterPro" id="IPR008242">
    <property type="entry name" value="Chor_mutase/pphenate_deHydtase"/>
</dbReference>
<dbReference type="GO" id="GO:0009094">
    <property type="term" value="P:L-phenylalanine biosynthetic process"/>
    <property type="evidence" value="ECO:0007669"/>
    <property type="project" value="UniProtKB-UniPathway"/>
</dbReference>
<keyword evidence="12" id="KW-1185">Reference proteome</keyword>
<dbReference type="GO" id="GO:0004664">
    <property type="term" value="F:prephenate dehydratase activity"/>
    <property type="evidence" value="ECO:0007669"/>
    <property type="project" value="UniProtKB-EC"/>
</dbReference>
<proteinExistence type="predicted"/>
<dbReference type="PIRSF" id="PIRSF001500">
    <property type="entry name" value="Chor_mut_pdt_Ppr"/>
    <property type="match status" value="1"/>
</dbReference>
<dbReference type="PROSITE" id="PS51171">
    <property type="entry name" value="PREPHENATE_DEHYDR_3"/>
    <property type="match status" value="1"/>
</dbReference>
<dbReference type="PATRIC" id="fig|1332188.3.peg.628"/>
<reference evidence="11 12" key="1">
    <citation type="journal article" date="2013" name="Nat. Biotechnol.">
        <title>Genome sequences of rare, uncultured bacteria obtained by differential coverage binning of multiple metagenomes.</title>
        <authorList>
            <person name="Albertsen M."/>
            <person name="Hugenholtz P."/>
            <person name="Skarshewski A."/>
            <person name="Nielsen K.L."/>
            <person name="Tyson G.W."/>
            <person name="Nielsen P.H."/>
        </authorList>
    </citation>
    <scope>NUCLEOTIDE SEQUENCE [LARGE SCALE GENOMIC DNA]</scope>
    <source>
        <strain evidence="11">TM71</strain>
    </source>
</reference>
<keyword evidence="3" id="KW-0028">Amino-acid biosynthesis</keyword>
<dbReference type="InterPro" id="IPR001086">
    <property type="entry name" value="Preph_deHydtase"/>
</dbReference>
<feature type="domain" description="ACT" evidence="10">
    <location>
        <begin position="191"/>
        <end position="266"/>
    </location>
</feature>
<dbReference type="KEGG" id="saal:L336_0639"/>
<feature type="site" description="Essential for prephenate dehydratase activity" evidence="8">
    <location>
        <position position="173"/>
    </location>
</feature>
<sequence>MNVAIQGQAGSFHEQVAKQWYGDSVTIIPCTSFRDAFEAFGSDEADALVTAVENTIFGSINEVYQLIEECEAPIIGEVKLAIDQMLVVNPGATLADITEVYSHPVALAQCRKWLSKHLPNAELIDFFDTAGAVEFIKTEKGRHMAAIAGAQAARLHSLPIIARSIQNHKDNSTRFLVLEPTPAQANASKSSLVITTSHKPGALVEVLQVFADAGINLAKLQSQPIVGKPWNYKFFIDVDAAGEQLYHVIKQIEKSDHQVTLLGEYVADNRSHMLFMDATHPGE</sequence>
<dbReference type="Proteomes" id="UP000013893">
    <property type="component" value="Chromosome"/>
</dbReference>
<dbReference type="Pfam" id="PF01842">
    <property type="entry name" value="ACT"/>
    <property type="match status" value="1"/>
</dbReference>
<evidence type="ECO:0000259" key="9">
    <source>
        <dbReference type="PROSITE" id="PS51171"/>
    </source>
</evidence>
<dbReference type="UniPathway" id="UPA00121">
    <property type="reaction ID" value="UER00345"/>
</dbReference>
<gene>
    <name evidence="11" type="ORF">L336_0639</name>
</gene>
<dbReference type="Pfam" id="PF00800">
    <property type="entry name" value="PDT"/>
    <property type="match status" value="1"/>
</dbReference>
<dbReference type="PROSITE" id="PS51671">
    <property type="entry name" value="ACT"/>
    <property type="match status" value="1"/>
</dbReference>
<dbReference type="HOGENOM" id="CLU_035008_1_0_0"/>
<evidence type="ECO:0000256" key="2">
    <source>
        <dbReference type="ARBA" id="ARBA00013147"/>
    </source>
</evidence>
<protein>
    <recommendedName>
        <fullName evidence="2">prephenate dehydratase</fullName>
        <ecNumber evidence="2">4.2.1.51</ecNumber>
    </recommendedName>
</protein>
<accession>R4PX55</accession>
<evidence type="ECO:0000256" key="5">
    <source>
        <dbReference type="ARBA" id="ARBA00023222"/>
    </source>
</evidence>
<keyword evidence="6 11" id="KW-0456">Lyase</keyword>
<keyword evidence="5" id="KW-0584">Phenylalanine biosynthesis</keyword>
<dbReference type="Gene3D" id="3.30.70.260">
    <property type="match status" value="1"/>
</dbReference>
<dbReference type="FunFam" id="3.40.190.10:FF:000034">
    <property type="entry name" value="Chorismate mutase/prephenate dehydratase"/>
    <property type="match status" value="1"/>
</dbReference>